<keyword evidence="2 6" id="KW-0349">Heme</keyword>
<sequence length="917" mass="102459">MLVNSGQRYFNSILIFLFTVALFSACTTKDYSSSQSASPTWKDEKLEMKRFTKVKLAEDFDEPSEIAVTDEGKVILIERKGGIKLYSPHTNTIKQLGNLTVYSGQEDGLLGVALDPQHMRNGYVYFYYSPTGEKPMQRVSRFTLQGDSLLLNSEKVLIEIPTQRQECCHSAGSLAFGPDGNLFIAVGDNTNPHNPGYYNSIDERKGRENWDAQRTAGNTNDLRGKILRIHPEEDGSYTIPKGNLFAEGTENTRPEIYVMGCRNPYRISVDAKRGWLYWGDVGQNTVDNPKRGPVSYDEWNVAREAGFFGWPYFAGPNAAYADFDFATEKIGPFFDPQKPVNESVNNTGLTNLPPAKSALIWYSYDESPDFNYLGTGGKSPVAGPVYYSDHYEKKTNDTTKHLPAHYDGKFFIAEWMRDWINVVTLTPDGKVDSIERFMPDTKLNHPIDLEIGPDGVLYVLEYGTYWFAKNKDAGLYRIEYNRGNQAPIAVFKTDKSTGGFPLTVRFSSEGSYDPDSSALSYQWYFDKKEAQSKEANPTFTFERAGTYTVRLVVSDKEGKKGEKKLQIKAGNTEPEVVLAVDGNSSFYFNNTPIHYKLNIIDKEDGSLQSGEIKEQDVKVTLAYHTMGPDLTMVAQAHESSPVNLPGQALMEKSDCKSCHAMKEKSVGPSYVAIAERYKKEEATIKKLAEKVISGGSGVWGEYVMSAHPQLSIEQASDIVTYILSVNEQSEATRTVAPTGIIKPVKTNKGEAGGEYILSVSYQDKEAMGVGSNLVKKNFYFKSPKLKAINSNDDKAVAKLSEGVIRFAENGSWIMFKDVDLAVLSSVVYKVDPSQIGGRLSLHIDRPDGKELSSVEVGQAKKSQKTGADQKDTKWKEVSGKLLPQKGVYDIYIVYHDPKNAQSSMWTTLYLDWIEFRK</sequence>
<feature type="domain" description="PKD" evidence="7">
    <location>
        <begin position="487"/>
        <end position="558"/>
    </location>
</feature>
<dbReference type="Proteomes" id="UP001168528">
    <property type="component" value="Unassembled WGS sequence"/>
</dbReference>
<dbReference type="PROSITE" id="PS51007">
    <property type="entry name" value="CYTC"/>
    <property type="match status" value="1"/>
</dbReference>
<feature type="domain" description="Cytochrome c" evidence="8">
    <location>
        <begin position="641"/>
        <end position="726"/>
    </location>
</feature>
<proteinExistence type="predicted"/>
<dbReference type="SUPFAM" id="SSF50952">
    <property type="entry name" value="Soluble quinoprotein glucose dehydrogenase"/>
    <property type="match status" value="1"/>
</dbReference>
<dbReference type="SUPFAM" id="SSF49299">
    <property type="entry name" value="PKD domain"/>
    <property type="match status" value="1"/>
</dbReference>
<accession>A0ABT8RH04</accession>
<dbReference type="Gene3D" id="2.60.120.260">
    <property type="entry name" value="Galactose-binding domain-like"/>
    <property type="match status" value="1"/>
</dbReference>
<name>A0ABT8RH04_9BACT</name>
<dbReference type="Gene3D" id="2.120.10.30">
    <property type="entry name" value="TolB, C-terminal domain"/>
    <property type="match status" value="1"/>
</dbReference>
<protein>
    <submittedName>
        <fullName evidence="9">PQQ-dependent sugar dehydrogenase</fullName>
    </submittedName>
</protein>
<evidence type="ECO:0000259" key="8">
    <source>
        <dbReference type="PROSITE" id="PS51007"/>
    </source>
</evidence>
<dbReference type="InterPro" id="IPR005084">
    <property type="entry name" value="CBM6"/>
</dbReference>
<comment type="caution">
    <text evidence="9">The sequence shown here is derived from an EMBL/GenBank/DDBJ whole genome shotgun (WGS) entry which is preliminary data.</text>
</comment>
<dbReference type="InterPro" id="IPR022409">
    <property type="entry name" value="PKD/Chitinase_dom"/>
</dbReference>
<evidence type="ECO:0000313" key="9">
    <source>
        <dbReference type="EMBL" id="MDO1451379.1"/>
    </source>
</evidence>
<evidence type="ECO:0000256" key="2">
    <source>
        <dbReference type="ARBA" id="ARBA00022617"/>
    </source>
</evidence>
<evidence type="ECO:0000256" key="1">
    <source>
        <dbReference type="ARBA" id="ARBA00022448"/>
    </source>
</evidence>
<dbReference type="Gene3D" id="1.10.760.10">
    <property type="entry name" value="Cytochrome c-like domain"/>
    <property type="match status" value="1"/>
</dbReference>
<gene>
    <name evidence="9" type="ORF">Q0590_34205</name>
</gene>
<reference evidence="9" key="1">
    <citation type="submission" date="2023-07" db="EMBL/GenBank/DDBJ databases">
        <title>The genome sequence of Rhodocytophaga aerolata KACC 12507.</title>
        <authorList>
            <person name="Zhang X."/>
        </authorList>
    </citation>
    <scope>NUCLEOTIDE SEQUENCE</scope>
    <source>
        <strain evidence="9">KACC 12507</strain>
    </source>
</reference>
<dbReference type="RefSeq" id="WP_302042177.1">
    <property type="nucleotide sequence ID" value="NZ_JAUKPO010000056.1"/>
</dbReference>
<dbReference type="InterPro" id="IPR011042">
    <property type="entry name" value="6-blade_b-propeller_TolB-like"/>
</dbReference>
<dbReference type="InterPro" id="IPR011041">
    <property type="entry name" value="Quinoprot_gluc/sorb_DH_b-prop"/>
</dbReference>
<evidence type="ECO:0000256" key="3">
    <source>
        <dbReference type="ARBA" id="ARBA00022723"/>
    </source>
</evidence>
<dbReference type="PROSITE" id="PS50093">
    <property type="entry name" value="PKD"/>
    <property type="match status" value="1"/>
</dbReference>
<dbReference type="CDD" id="cd00146">
    <property type="entry name" value="PKD"/>
    <property type="match status" value="1"/>
</dbReference>
<evidence type="ECO:0000256" key="5">
    <source>
        <dbReference type="ARBA" id="ARBA00023004"/>
    </source>
</evidence>
<keyword evidence="3 6" id="KW-0479">Metal-binding</keyword>
<keyword evidence="10" id="KW-1185">Reference proteome</keyword>
<evidence type="ECO:0000313" key="10">
    <source>
        <dbReference type="Proteomes" id="UP001168528"/>
    </source>
</evidence>
<dbReference type="InterPro" id="IPR013783">
    <property type="entry name" value="Ig-like_fold"/>
</dbReference>
<keyword evidence="1" id="KW-0813">Transport</keyword>
<dbReference type="Pfam" id="PF18911">
    <property type="entry name" value="PKD_4"/>
    <property type="match status" value="1"/>
</dbReference>
<organism evidence="9 10">
    <name type="scientific">Rhodocytophaga aerolata</name>
    <dbReference type="NCBI Taxonomy" id="455078"/>
    <lineage>
        <taxon>Bacteria</taxon>
        <taxon>Pseudomonadati</taxon>
        <taxon>Bacteroidota</taxon>
        <taxon>Cytophagia</taxon>
        <taxon>Cytophagales</taxon>
        <taxon>Rhodocytophagaceae</taxon>
        <taxon>Rhodocytophaga</taxon>
    </lineage>
</organism>
<dbReference type="SUPFAM" id="SSF46626">
    <property type="entry name" value="Cytochrome c"/>
    <property type="match status" value="1"/>
</dbReference>
<dbReference type="Pfam" id="PF03422">
    <property type="entry name" value="CBM_6"/>
    <property type="match status" value="1"/>
</dbReference>
<dbReference type="Pfam" id="PF00034">
    <property type="entry name" value="Cytochrom_C"/>
    <property type="match status" value="1"/>
</dbReference>
<dbReference type="InterPro" id="IPR036909">
    <property type="entry name" value="Cyt_c-like_dom_sf"/>
</dbReference>
<dbReference type="PANTHER" id="PTHR19328:SF75">
    <property type="entry name" value="ALDOSE SUGAR DEHYDROGENASE YLII"/>
    <property type="match status" value="1"/>
</dbReference>
<dbReference type="InterPro" id="IPR002324">
    <property type="entry name" value="Cyt_c_ID"/>
</dbReference>
<dbReference type="CDD" id="cd04084">
    <property type="entry name" value="CBM6_xylanase-like"/>
    <property type="match status" value="1"/>
</dbReference>
<dbReference type="InterPro" id="IPR000601">
    <property type="entry name" value="PKD_dom"/>
</dbReference>
<dbReference type="EMBL" id="JAUKPO010000056">
    <property type="protein sequence ID" value="MDO1451379.1"/>
    <property type="molecule type" value="Genomic_DNA"/>
</dbReference>
<evidence type="ECO:0000256" key="6">
    <source>
        <dbReference type="PROSITE-ProRule" id="PRU00433"/>
    </source>
</evidence>
<dbReference type="Gene3D" id="2.60.40.10">
    <property type="entry name" value="Immunoglobulins"/>
    <property type="match status" value="1"/>
</dbReference>
<dbReference type="InterPro" id="IPR009056">
    <property type="entry name" value="Cyt_c-like_dom"/>
</dbReference>
<dbReference type="Pfam" id="PF07995">
    <property type="entry name" value="GSDH"/>
    <property type="match status" value="1"/>
</dbReference>
<dbReference type="PRINTS" id="PR00606">
    <property type="entry name" value="CYTCHROMECID"/>
</dbReference>
<dbReference type="PANTHER" id="PTHR19328">
    <property type="entry name" value="HEDGEHOG-INTERACTING PROTEIN"/>
    <property type="match status" value="1"/>
</dbReference>
<dbReference type="SMART" id="SM00089">
    <property type="entry name" value="PKD"/>
    <property type="match status" value="1"/>
</dbReference>
<dbReference type="InterPro" id="IPR012938">
    <property type="entry name" value="Glc/Sorbosone_DH"/>
</dbReference>
<dbReference type="InterPro" id="IPR035986">
    <property type="entry name" value="PKD_dom_sf"/>
</dbReference>
<keyword evidence="4" id="KW-0249">Electron transport</keyword>
<keyword evidence="5 6" id="KW-0408">Iron</keyword>
<evidence type="ECO:0000259" key="7">
    <source>
        <dbReference type="PROSITE" id="PS50093"/>
    </source>
</evidence>
<evidence type="ECO:0000256" key="4">
    <source>
        <dbReference type="ARBA" id="ARBA00022982"/>
    </source>
</evidence>